<protein>
    <submittedName>
        <fullName evidence="10">MFS general substrate transporter</fullName>
    </submittedName>
</protein>
<feature type="transmembrane region" description="Helical" evidence="9">
    <location>
        <begin position="232"/>
        <end position="249"/>
    </location>
</feature>
<dbReference type="SUPFAM" id="SSF103473">
    <property type="entry name" value="MFS general substrate transporter"/>
    <property type="match status" value="1"/>
</dbReference>
<evidence type="ECO:0000256" key="8">
    <source>
        <dbReference type="SAM" id="MobiDB-lite"/>
    </source>
</evidence>
<dbReference type="EMBL" id="KZ613971">
    <property type="protein sequence ID" value="PMD29846.1"/>
    <property type="molecule type" value="Genomic_DNA"/>
</dbReference>
<evidence type="ECO:0000313" key="10">
    <source>
        <dbReference type="EMBL" id="PMD29846.1"/>
    </source>
</evidence>
<keyword evidence="6 9" id="KW-0472">Membrane</keyword>
<evidence type="ECO:0000256" key="6">
    <source>
        <dbReference type="ARBA" id="ARBA00023136"/>
    </source>
</evidence>
<dbReference type="Proteomes" id="UP000235786">
    <property type="component" value="Unassembled WGS sequence"/>
</dbReference>
<evidence type="ECO:0000256" key="3">
    <source>
        <dbReference type="ARBA" id="ARBA00022475"/>
    </source>
</evidence>
<evidence type="ECO:0000256" key="7">
    <source>
        <dbReference type="ARBA" id="ARBA00037968"/>
    </source>
</evidence>
<evidence type="ECO:0000256" key="4">
    <source>
        <dbReference type="ARBA" id="ARBA00022692"/>
    </source>
</evidence>
<dbReference type="InterPro" id="IPR011701">
    <property type="entry name" value="MFS"/>
</dbReference>
<feature type="transmembrane region" description="Helical" evidence="9">
    <location>
        <begin position="417"/>
        <end position="437"/>
    </location>
</feature>
<feature type="transmembrane region" description="Helical" evidence="9">
    <location>
        <begin position="391"/>
        <end position="411"/>
    </location>
</feature>
<feature type="transmembrane region" description="Helical" evidence="9">
    <location>
        <begin position="197"/>
        <end position="220"/>
    </location>
</feature>
<feature type="transmembrane region" description="Helical" evidence="9">
    <location>
        <begin position="361"/>
        <end position="379"/>
    </location>
</feature>
<dbReference type="Pfam" id="PF07690">
    <property type="entry name" value="MFS_1"/>
    <property type="match status" value="1"/>
</dbReference>
<evidence type="ECO:0000256" key="2">
    <source>
        <dbReference type="ARBA" id="ARBA00022448"/>
    </source>
</evidence>
<feature type="transmembrane region" description="Helical" evidence="9">
    <location>
        <begin position="483"/>
        <end position="503"/>
    </location>
</feature>
<sequence length="538" mass="61143">MDDLRAYKSRITRKVRPGLLSVCSLVDNLLVDRSTYKPAPPDTQSFPSETVTKWQRLWKLRSRPTAAGDSSVTEEKPKTKWYAYIWDTFDKSPEERRFLTKLDAGLLTTACLGYFIKYLDQSNLFNAFVSGMRHDLAMNGNQLNYTITTWTVGYLIGEIPSGLLLARVRPSIWLPTLQIAWSVLTMLLARVRNVNQLYALRFLIGLTEAGFYPGVFYMMGSWYKKDELAKRVSIFAVASSIASMFSGYLMSSLYIMDGVISLPIAFASYFLLPDFPFNTRVFYLNENDKRLAIERTADRPKRQPYTKAKLLKIAKGWHVYLLPLLFLFSGAAAAGTAQPIFQLFLQSSTHPKYSIRQVNNYPTLANGFSIITTLAYAWISDGFLNGRRWPVLLWAIIVNFITFTSLAIWNIPLGWKWACYIISGQVVTISPLSMAWGNEIVNDDEEERALVVAAMNDSAYIVGIWLILIIWDTTDAPRYQKGFITASVFSVFAAVLTFLVRYLHQRDLRRKQSEAAEVTEVNEISSNQEKKSDDAGQV</sequence>
<dbReference type="AlphaFoldDB" id="A0A2J6QUA7"/>
<comment type="similarity">
    <text evidence="7">Belongs to the major facilitator superfamily. Allantoate permease family.</text>
</comment>
<organism evidence="10 11">
    <name type="scientific">Hyaloscypha variabilis (strain UAMH 11265 / GT02V1 / F)</name>
    <name type="common">Meliniomyces variabilis</name>
    <dbReference type="NCBI Taxonomy" id="1149755"/>
    <lineage>
        <taxon>Eukaryota</taxon>
        <taxon>Fungi</taxon>
        <taxon>Dikarya</taxon>
        <taxon>Ascomycota</taxon>
        <taxon>Pezizomycotina</taxon>
        <taxon>Leotiomycetes</taxon>
        <taxon>Helotiales</taxon>
        <taxon>Hyaloscyphaceae</taxon>
        <taxon>Hyaloscypha</taxon>
        <taxon>Hyaloscypha variabilis</taxon>
    </lineage>
</organism>
<feature type="region of interest" description="Disordered" evidence="8">
    <location>
        <begin position="517"/>
        <end position="538"/>
    </location>
</feature>
<dbReference type="Gene3D" id="1.20.1250.20">
    <property type="entry name" value="MFS general substrate transporter like domains"/>
    <property type="match status" value="2"/>
</dbReference>
<dbReference type="OrthoDB" id="3639251at2759"/>
<feature type="compositionally biased region" description="Basic and acidic residues" evidence="8">
    <location>
        <begin position="528"/>
        <end position="538"/>
    </location>
</feature>
<evidence type="ECO:0000256" key="9">
    <source>
        <dbReference type="SAM" id="Phobius"/>
    </source>
</evidence>
<evidence type="ECO:0000256" key="5">
    <source>
        <dbReference type="ARBA" id="ARBA00022989"/>
    </source>
</evidence>
<feature type="transmembrane region" description="Helical" evidence="9">
    <location>
        <begin position="319"/>
        <end position="341"/>
    </location>
</feature>
<feature type="transmembrane region" description="Helical" evidence="9">
    <location>
        <begin position="449"/>
        <end position="471"/>
    </location>
</feature>
<dbReference type="GO" id="GO:0005886">
    <property type="term" value="C:plasma membrane"/>
    <property type="evidence" value="ECO:0007669"/>
    <property type="project" value="UniProtKB-SubCell"/>
</dbReference>
<name>A0A2J6QUA7_HYAVF</name>
<keyword evidence="11" id="KW-1185">Reference proteome</keyword>
<dbReference type="PANTHER" id="PTHR43791:SF39">
    <property type="entry name" value="TRANSPORTER LIZ1_SEO1, PUTATIVE (AFU_ORTHOLOGUE AFUA_3G00980)-RELATED"/>
    <property type="match status" value="1"/>
</dbReference>
<gene>
    <name evidence="10" type="ORF">L207DRAFT_642166</name>
</gene>
<proteinExistence type="inferred from homology"/>
<comment type="subcellular location">
    <subcellularLocation>
        <location evidence="1">Cell membrane</location>
        <topology evidence="1">Multi-pass membrane protein</topology>
    </subcellularLocation>
</comment>
<evidence type="ECO:0000313" key="11">
    <source>
        <dbReference type="Proteomes" id="UP000235786"/>
    </source>
</evidence>
<dbReference type="FunFam" id="1.20.1250.20:FF:000065">
    <property type="entry name" value="Putative MFS pantothenate transporter"/>
    <property type="match status" value="1"/>
</dbReference>
<reference evidence="10 11" key="1">
    <citation type="submission" date="2016-04" db="EMBL/GenBank/DDBJ databases">
        <title>A degradative enzymes factory behind the ericoid mycorrhizal symbiosis.</title>
        <authorList>
            <consortium name="DOE Joint Genome Institute"/>
            <person name="Martino E."/>
            <person name="Morin E."/>
            <person name="Grelet G."/>
            <person name="Kuo A."/>
            <person name="Kohler A."/>
            <person name="Daghino S."/>
            <person name="Barry K."/>
            <person name="Choi C."/>
            <person name="Cichocki N."/>
            <person name="Clum A."/>
            <person name="Copeland A."/>
            <person name="Hainaut M."/>
            <person name="Haridas S."/>
            <person name="Labutti K."/>
            <person name="Lindquist E."/>
            <person name="Lipzen A."/>
            <person name="Khouja H.-R."/>
            <person name="Murat C."/>
            <person name="Ohm R."/>
            <person name="Olson A."/>
            <person name="Spatafora J."/>
            <person name="Veneault-Fourrey C."/>
            <person name="Henrissat B."/>
            <person name="Grigoriev I."/>
            <person name="Martin F."/>
            <person name="Perotto S."/>
        </authorList>
    </citation>
    <scope>NUCLEOTIDE SEQUENCE [LARGE SCALE GENOMIC DNA]</scope>
    <source>
        <strain evidence="10 11">F</strain>
    </source>
</reference>
<dbReference type="FunFam" id="1.20.1250.20:FF:000386">
    <property type="entry name" value="MFS general substrate transporter"/>
    <property type="match status" value="1"/>
</dbReference>
<dbReference type="GO" id="GO:0022857">
    <property type="term" value="F:transmembrane transporter activity"/>
    <property type="evidence" value="ECO:0007669"/>
    <property type="project" value="InterPro"/>
</dbReference>
<keyword evidence="4 9" id="KW-0812">Transmembrane</keyword>
<keyword evidence="2" id="KW-0813">Transport</keyword>
<keyword evidence="5 9" id="KW-1133">Transmembrane helix</keyword>
<dbReference type="PANTHER" id="PTHR43791">
    <property type="entry name" value="PERMEASE-RELATED"/>
    <property type="match status" value="1"/>
</dbReference>
<keyword evidence="3" id="KW-1003">Cell membrane</keyword>
<dbReference type="InterPro" id="IPR036259">
    <property type="entry name" value="MFS_trans_sf"/>
</dbReference>
<accession>A0A2J6QUA7</accession>
<evidence type="ECO:0000256" key="1">
    <source>
        <dbReference type="ARBA" id="ARBA00004651"/>
    </source>
</evidence>